<dbReference type="GeneID" id="107895449"/>
<dbReference type="KEGG" id="ghi:107895449"/>
<protein>
    <submittedName>
        <fullName evidence="3">Uncharacterized protein</fullName>
    </submittedName>
</protein>
<reference evidence="2" key="1">
    <citation type="journal article" date="2020" name="Nat. Genet.">
        <title>Genomic diversifications of five Gossypium allopolyploid species and their impact on cotton improvement.</title>
        <authorList>
            <person name="Chen Z.J."/>
            <person name="Sreedasyam A."/>
            <person name="Ando A."/>
            <person name="Song Q."/>
            <person name="De Santiago L.M."/>
            <person name="Hulse-Kemp A.M."/>
            <person name="Ding M."/>
            <person name="Ye W."/>
            <person name="Kirkbride R.C."/>
            <person name="Jenkins J."/>
            <person name="Plott C."/>
            <person name="Lovell J."/>
            <person name="Lin Y.M."/>
            <person name="Vaughn R."/>
            <person name="Liu B."/>
            <person name="Simpson S."/>
            <person name="Scheffler B.E."/>
            <person name="Wen L."/>
            <person name="Saski C.A."/>
            <person name="Grover C.E."/>
            <person name="Hu G."/>
            <person name="Conover J.L."/>
            <person name="Carlson J.W."/>
            <person name="Shu S."/>
            <person name="Boston L.B."/>
            <person name="Williams M."/>
            <person name="Peterson D.G."/>
            <person name="McGee K."/>
            <person name="Jones D.C."/>
            <person name="Wendel J.F."/>
            <person name="Stelly D.M."/>
            <person name="Grimwood J."/>
            <person name="Schmutz J."/>
        </authorList>
    </citation>
    <scope>NUCLEOTIDE SEQUENCE [LARGE SCALE GENOMIC DNA]</scope>
    <source>
        <strain evidence="2">cv. TM-1</strain>
    </source>
</reference>
<name>A0A1U8IDE2_GOSHI</name>
<dbReference type="OrthoDB" id="983886at2759"/>
<proteinExistence type="predicted"/>
<keyword evidence="2" id="KW-1185">Reference proteome</keyword>
<dbReference type="PaxDb" id="3635-A0A1U8IDE2"/>
<dbReference type="RefSeq" id="XP_016676215.1">
    <property type="nucleotide sequence ID" value="XM_016820726.2"/>
</dbReference>
<organism evidence="2 3">
    <name type="scientific">Gossypium hirsutum</name>
    <name type="common">Upland cotton</name>
    <name type="synonym">Gossypium mexicanum</name>
    <dbReference type="NCBI Taxonomy" id="3635"/>
    <lineage>
        <taxon>Eukaryota</taxon>
        <taxon>Viridiplantae</taxon>
        <taxon>Streptophyta</taxon>
        <taxon>Embryophyta</taxon>
        <taxon>Tracheophyta</taxon>
        <taxon>Spermatophyta</taxon>
        <taxon>Magnoliopsida</taxon>
        <taxon>eudicotyledons</taxon>
        <taxon>Gunneridae</taxon>
        <taxon>Pentapetalae</taxon>
        <taxon>rosids</taxon>
        <taxon>malvids</taxon>
        <taxon>Malvales</taxon>
        <taxon>Malvaceae</taxon>
        <taxon>Malvoideae</taxon>
        <taxon>Gossypium</taxon>
    </lineage>
</organism>
<evidence type="ECO:0000313" key="3">
    <source>
        <dbReference type="RefSeq" id="XP_016676215.1"/>
    </source>
</evidence>
<feature type="transmembrane region" description="Helical" evidence="1">
    <location>
        <begin position="12"/>
        <end position="34"/>
    </location>
</feature>
<evidence type="ECO:0000313" key="2">
    <source>
        <dbReference type="Proteomes" id="UP000818029"/>
    </source>
</evidence>
<evidence type="ECO:0000256" key="1">
    <source>
        <dbReference type="SAM" id="Phobius"/>
    </source>
</evidence>
<sequence>MTQLKSHFGKRLKVKVAPIFLKFIYSFIPIYLLYKYHFNPSFKYKGGETNVAKKKKQSKVYHPRDTGNSTAGEDDVPCCPATTKKGGGGFMNMLCKALGCCGLLSACYDPRTPH</sequence>
<keyword evidence="1" id="KW-0812">Transmembrane</keyword>
<accession>A0A1U8IDE2</accession>
<gene>
    <name evidence="3" type="primary">LOC107895449</name>
</gene>
<keyword evidence="1" id="KW-1133">Transmembrane helix</keyword>
<reference evidence="3" key="2">
    <citation type="submission" date="2025-08" db="UniProtKB">
        <authorList>
            <consortium name="RefSeq"/>
        </authorList>
    </citation>
    <scope>IDENTIFICATION</scope>
</reference>
<dbReference type="Proteomes" id="UP000818029">
    <property type="component" value="Chromosome A10"/>
</dbReference>
<dbReference type="AlphaFoldDB" id="A0A1U8IDE2"/>
<keyword evidence="1" id="KW-0472">Membrane</keyword>